<dbReference type="AlphaFoldDB" id="A5PJ58"/>
<accession>A5PJ58</accession>
<protein>
    <submittedName>
        <fullName evidence="3">NADH dehydrogenase subunit 6</fullName>
    </submittedName>
</protein>
<evidence type="ECO:0000313" key="3">
    <source>
        <dbReference type="EMBL" id="AAW34388.1"/>
    </source>
</evidence>
<feature type="signal peptide" evidence="2">
    <location>
        <begin position="1"/>
        <end position="20"/>
    </location>
</feature>
<feature type="chain" id="PRO_5002687339" evidence="2">
    <location>
        <begin position="21"/>
        <end position="171"/>
    </location>
</feature>
<feature type="transmembrane region" description="Helical" evidence="1">
    <location>
        <begin position="132"/>
        <end position="160"/>
    </location>
</feature>
<evidence type="ECO:0000256" key="2">
    <source>
        <dbReference type="SAM" id="SignalP"/>
    </source>
</evidence>
<sequence>MMYFMFLFGFCLYWMMGVSCNPSSLLWGVSLIFGALIWSGVLLYGYWLFLLIHLRWKSLILLLGEVKVEWMAEPYPVAWGSQGGVVYVVSYVLVVLVYGMMCYWLWSMEGYGSVTVDAGGLYAVRLDFSGVSWLYCLGSGLLLVAGWGLLLTLFVVLELVRGLSRGVLRAI</sequence>
<feature type="transmembrane region" description="Helical" evidence="1">
    <location>
        <begin position="30"/>
        <end position="52"/>
    </location>
</feature>
<reference evidence="3" key="1">
    <citation type="submission" date="2005-01" db="EMBL/GenBank/DDBJ databases">
        <title>Cuora aurocapitata mitochondrial DNA complete genome.</title>
        <authorList>
            <person name="Nie L."/>
            <person name="Pu Y."/>
            <person name="Peng Q."/>
        </authorList>
    </citation>
    <scope>NUCLEOTIDE SEQUENCE</scope>
</reference>
<name>A5PJ58_9SAUR</name>
<feature type="transmembrane region" description="Helical" evidence="1">
    <location>
        <begin position="85"/>
        <end position="106"/>
    </location>
</feature>
<keyword evidence="3" id="KW-0496">Mitochondrion</keyword>
<evidence type="ECO:0000256" key="1">
    <source>
        <dbReference type="SAM" id="Phobius"/>
    </source>
</evidence>
<keyword evidence="1" id="KW-0472">Membrane</keyword>
<keyword evidence="1" id="KW-0812">Transmembrane</keyword>
<organism evidence="3">
    <name type="scientific">Cuora aurocapitata</name>
    <dbReference type="NCBI Taxonomy" id="72008"/>
    <lineage>
        <taxon>Eukaryota</taxon>
        <taxon>Metazoa</taxon>
        <taxon>Chordata</taxon>
        <taxon>Craniata</taxon>
        <taxon>Vertebrata</taxon>
        <taxon>Euteleostomi</taxon>
        <taxon>Archelosauria</taxon>
        <taxon>Testudinata</taxon>
        <taxon>Testudines</taxon>
        <taxon>Cryptodira</taxon>
        <taxon>Durocryptodira</taxon>
        <taxon>Testudinoidea</taxon>
        <taxon>Geoemydidae</taxon>
        <taxon>Geoemydinae</taxon>
        <taxon>Cuora</taxon>
    </lineage>
</organism>
<geneLocation type="mitochondrion" evidence="3"/>
<keyword evidence="2" id="KW-0732">Signal</keyword>
<proteinExistence type="predicted"/>
<keyword evidence="1" id="KW-1133">Transmembrane helix</keyword>
<dbReference type="EMBL" id="AY874540">
    <property type="protein sequence ID" value="AAW34388.1"/>
    <property type="molecule type" value="Genomic_DNA"/>
</dbReference>